<gene>
    <name evidence="1" type="ORF">UFOPK3376_02408</name>
</gene>
<sequence length="116" mass="12121">MILESLEGVRAVDVADRTGWMAKPEGMCRGDVCVPAPGALRSDGTIDVPTAADRLGMPVLHDASHGVWALGPATATGRALSTAAAADPTLIDRDGNPFRLSTLHGRKVLLVAWSSY</sequence>
<name>A0A6J7F154_9ZZZZ</name>
<organism evidence="1">
    <name type="scientific">freshwater metagenome</name>
    <dbReference type="NCBI Taxonomy" id="449393"/>
    <lineage>
        <taxon>unclassified sequences</taxon>
        <taxon>metagenomes</taxon>
        <taxon>ecological metagenomes</taxon>
    </lineage>
</organism>
<accession>A0A6J7F154</accession>
<reference evidence="1" key="1">
    <citation type="submission" date="2020-05" db="EMBL/GenBank/DDBJ databases">
        <authorList>
            <person name="Chiriac C."/>
            <person name="Salcher M."/>
            <person name="Ghai R."/>
            <person name="Kavagutti S V."/>
        </authorList>
    </citation>
    <scope>NUCLEOTIDE SEQUENCE</scope>
</reference>
<dbReference type="AlphaFoldDB" id="A0A6J7F154"/>
<dbReference type="EMBL" id="CAFBLP010000076">
    <property type="protein sequence ID" value="CAB4886910.1"/>
    <property type="molecule type" value="Genomic_DNA"/>
</dbReference>
<evidence type="ECO:0000313" key="1">
    <source>
        <dbReference type="EMBL" id="CAB4886910.1"/>
    </source>
</evidence>
<protein>
    <submittedName>
        <fullName evidence="1">Unannotated protein</fullName>
    </submittedName>
</protein>
<proteinExistence type="predicted"/>